<comment type="caution">
    <text evidence="1">The sequence shown here is derived from an EMBL/GenBank/DDBJ whole genome shotgun (WGS) entry which is preliminary data.</text>
</comment>
<dbReference type="AlphaFoldDB" id="A0A699UPB0"/>
<dbReference type="EMBL" id="BKCJ011344258">
    <property type="protein sequence ID" value="GFD23371.1"/>
    <property type="molecule type" value="Genomic_DNA"/>
</dbReference>
<proteinExistence type="predicted"/>
<protein>
    <submittedName>
        <fullName evidence="1">Uncharacterized protein</fullName>
    </submittedName>
</protein>
<accession>A0A699UPB0</accession>
<gene>
    <name evidence="1" type="ORF">Tci_895340</name>
</gene>
<evidence type="ECO:0000313" key="1">
    <source>
        <dbReference type="EMBL" id="GFD23371.1"/>
    </source>
</evidence>
<feature type="non-terminal residue" evidence="1">
    <location>
        <position position="1"/>
    </location>
</feature>
<reference evidence="1" key="1">
    <citation type="journal article" date="2019" name="Sci. Rep.">
        <title>Draft genome of Tanacetum cinerariifolium, the natural source of mosquito coil.</title>
        <authorList>
            <person name="Yamashiro T."/>
            <person name="Shiraishi A."/>
            <person name="Satake H."/>
            <person name="Nakayama K."/>
        </authorList>
    </citation>
    <scope>NUCLEOTIDE SEQUENCE</scope>
</reference>
<name>A0A699UPB0_TANCI</name>
<organism evidence="1">
    <name type="scientific">Tanacetum cinerariifolium</name>
    <name type="common">Dalmatian daisy</name>
    <name type="synonym">Chrysanthemum cinerariifolium</name>
    <dbReference type="NCBI Taxonomy" id="118510"/>
    <lineage>
        <taxon>Eukaryota</taxon>
        <taxon>Viridiplantae</taxon>
        <taxon>Streptophyta</taxon>
        <taxon>Embryophyta</taxon>
        <taxon>Tracheophyta</taxon>
        <taxon>Spermatophyta</taxon>
        <taxon>Magnoliopsida</taxon>
        <taxon>eudicotyledons</taxon>
        <taxon>Gunneridae</taxon>
        <taxon>Pentapetalae</taxon>
        <taxon>asterids</taxon>
        <taxon>campanulids</taxon>
        <taxon>Asterales</taxon>
        <taxon>Asteraceae</taxon>
        <taxon>Asteroideae</taxon>
        <taxon>Anthemideae</taxon>
        <taxon>Anthemidinae</taxon>
        <taxon>Tanacetum</taxon>
    </lineage>
</organism>
<sequence length="46" mass="5354">SFLYLFSNEMVSDIDMLRPRVLYTVAADSDGALVVTVQRRYRLTDR</sequence>